<keyword evidence="4 6" id="KW-1133">Transmembrane helix</keyword>
<evidence type="ECO:0000313" key="8">
    <source>
        <dbReference type="Proteomes" id="UP000824265"/>
    </source>
</evidence>
<organism evidence="7 8">
    <name type="scientific">Candidatus Acetatifactor stercoripullorum</name>
    <dbReference type="NCBI Taxonomy" id="2838414"/>
    <lineage>
        <taxon>Bacteria</taxon>
        <taxon>Bacillati</taxon>
        <taxon>Bacillota</taxon>
        <taxon>Clostridia</taxon>
        <taxon>Lachnospirales</taxon>
        <taxon>Lachnospiraceae</taxon>
        <taxon>Acetatifactor</taxon>
    </lineage>
</organism>
<dbReference type="Proteomes" id="UP000824265">
    <property type="component" value="Unassembled WGS sequence"/>
</dbReference>
<dbReference type="GO" id="GO:0006629">
    <property type="term" value="P:lipid metabolic process"/>
    <property type="evidence" value="ECO:0007669"/>
    <property type="project" value="UniProtKB-KW"/>
</dbReference>
<dbReference type="PANTHER" id="PTHR37693:SF1">
    <property type="entry name" value="INTEGRAL MEMBRANE PROTEIN"/>
    <property type="match status" value="1"/>
</dbReference>
<evidence type="ECO:0000256" key="1">
    <source>
        <dbReference type="ARBA" id="ARBA00004651"/>
    </source>
</evidence>
<feature type="transmembrane region" description="Helical" evidence="6">
    <location>
        <begin position="318"/>
        <end position="336"/>
    </location>
</feature>
<evidence type="ECO:0000256" key="4">
    <source>
        <dbReference type="ARBA" id="ARBA00022989"/>
    </source>
</evidence>
<feature type="transmembrane region" description="Helical" evidence="6">
    <location>
        <begin position="9"/>
        <end position="28"/>
    </location>
</feature>
<dbReference type="NCBIfam" id="TIGR00374">
    <property type="entry name" value="flippase-like domain"/>
    <property type="match status" value="1"/>
</dbReference>
<comment type="catalytic activity">
    <reaction evidence="6">
        <text>L-lysyl-tRNA(Lys) + a 1,2-diacyl-sn-glycero-3-phospho-(1'-sn-glycerol) = a 1,2-diacyl-sn-glycero-3-phospho-1'-(3'-O-L-lysyl)-sn-glycerol + tRNA(Lys)</text>
        <dbReference type="Rhea" id="RHEA:10668"/>
        <dbReference type="Rhea" id="RHEA-COMP:9696"/>
        <dbReference type="Rhea" id="RHEA-COMP:9697"/>
        <dbReference type="ChEBI" id="CHEBI:64716"/>
        <dbReference type="ChEBI" id="CHEBI:75792"/>
        <dbReference type="ChEBI" id="CHEBI:78442"/>
        <dbReference type="ChEBI" id="CHEBI:78529"/>
        <dbReference type="EC" id="2.3.2.3"/>
    </reaction>
</comment>
<keyword evidence="2" id="KW-1003">Cell membrane</keyword>
<reference evidence="7" key="2">
    <citation type="submission" date="2021-04" db="EMBL/GenBank/DDBJ databases">
        <authorList>
            <person name="Gilroy R."/>
        </authorList>
    </citation>
    <scope>NUCLEOTIDE SEQUENCE</scope>
    <source>
        <strain evidence="7">CHK195-6426</strain>
    </source>
</reference>
<sequence length="346" mass="38512">MNKKKSKKLAAQVLLFTAVMLLTFYAVFRGQDLRQIAAAVGQMSLQGVFLAVFLALFFVAAEGFMIWYLLRGMGGGTGLLRCMGYSYVGFFFSGLTPSATGGQPMQLYYMKKDGNSLSGSSVVLLAVAIIYKFVLVVTGIFLLLFWNRPLQNRLQGYYALYLFGLFLNVVVVSALLLVMCRPEIVRTILRAGERILVRCRLRKESAGSEEKISAFIDGYGEAVSYLRTHRRAVCVVVAGTFLQRFSAFLLTYVVYWGLGLSETAPLTIVLLQASVSIAVDMLPIPGAQGITEAMYGAVFLRVFTEQYLMPSLCLSRGISFYFTMLVSLCVTFLFWCQDIRKKENLS</sequence>
<comment type="function">
    <text evidence="6">Catalyzes the transfer of a lysyl group from L-lysyl-tRNA(Lys) to membrane-bound phosphatidylglycerol (PG), which produces lysylphosphatidylglycerol (LPG), a major component of the bacterial membrane with a positive net charge. LPG synthesis contributes to bacterial virulence as it is involved in the resistance mechanism against cationic antimicrobial peptides (CAMP) produces by the host's immune system (defensins, cathelicidins) and by the competing microorganisms.</text>
</comment>
<feature type="transmembrane region" description="Helical" evidence="6">
    <location>
        <begin position="158"/>
        <end position="180"/>
    </location>
</feature>
<feature type="transmembrane region" description="Helical" evidence="6">
    <location>
        <begin position="122"/>
        <end position="146"/>
    </location>
</feature>
<dbReference type="InterPro" id="IPR022791">
    <property type="entry name" value="L-PG_synthase/AglD"/>
</dbReference>
<evidence type="ECO:0000256" key="6">
    <source>
        <dbReference type="RuleBase" id="RU363042"/>
    </source>
</evidence>
<dbReference type="GO" id="GO:0050071">
    <property type="term" value="F:phosphatidylglycerol lysyltransferase activity"/>
    <property type="evidence" value="ECO:0007669"/>
    <property type="project" value="UniProtKB-EC"/>
</dbReference>
<dbReference type="PANTHER" id="PTHR37693">
    <property type="entry name" value="PHOSPHATIDYLGLYCEROL LYSYLTRANSFERASE"/>
    <property type="match status" value="1"/>
</dbReference>
<accession>A0A9D1R689</accession>
<keyword evidence="6" id="KW-0046">Antibiotic resistance</keyword>
<proteinExistence type="inferred from homology"/>
<evidence type="ECO:0000313" key="7">
    <source>
        <dbReference type="EMBL" id="HIW81635.1"/>
    </source>
</evidence>
<keyword evidence="6" id="KW-0808">Transferase</keyword>
<dbReference type="AlphaFoldDB" id="A0A9D1R689"/>
<keyword evidence="6" id="KW-0443">Lipid metabolism</keyword>
<keyword evidence="3 6" id="KW-0812">Transmembrane</keyword>
<protein>
    <recommendedName>
        <fullName evidence="6">Phosphatidylglycerol lysyltransferase</fullName>
        <ecNumber evidence="6">2.3.2.3</ecNumber>
    </recommendedName>
    <alternativeName>
        <fullName evidence="6">Lysylphosphatidylglycerol synthase</fullName>
    </alternativeName>
</protein>
<dbReference type="GO" id="GO:0005886">
    <property type="term" value="C:plasma membrane"/>
    <property type="evidence" value="ECO:0007669"/>
    <property type="project" value="UniProtKB-SubCell"/>
</dbReference>
<comment type="subcellular location">
    <subcellularLocation>
        <location evidence="1 6">Cell membrane</location>
        <topology evidence="1 6">Multi-pass membrane protein</topology>
    </subcellularLocation>
</comment>
<dbReference type="GO" id="GO:0046677">
    <property type="term" value="P:response to antibiotic"/>
    <property type="evidence" value="ECO:0007669"/>
    <property type="project" value="UniProtKB-KW"/>
</dbReference>
<comment type="caution">
    <text evidence="7">The sequence shown here is derived from an EMBL/GenBank/DDBJ whole genome shotgun (WGS) entry which is preliminary data.</text>
</comment>
<dbReference type="Pfam" id="PF03706">
    <property type="entry name" value="LPG_synthase_TM"/>
    <property type="match status" value="1"/>
</dbReference>
<feature type="transmembrane region" description="Helical" evidence="6">
    <location>
        <begin position="48"/>
        <end position="70"/>
    </location>
</feature>
<dbReference type="EC" id="2.3.2.3" evidence="6"/>
<dbReference type="EMBL" id="DXGH01000050">
    <property type="protein sequence ID" value="HIW81635.1"/>
    <property type="molecule type" value="Genomic_DNA"/>
</dbReference>
<keyword evidence="5 6" id="KW-0472">Membrane</keyword>
<comment type="similarity">
    <text evidence="6">Belongs to the LPG synthase family.</text>
</comment>
<evidence type="ECO:0000256" key="3">
    <source>
        <dbReference type="ARBA" id="ARBA00022692"/>
    </source>
</evidence>
<evidence type="ECO:0000256" key="2">
    <source>
        <dbReference type="ARBA" id="ARBA00022475"/>
    </source>
</evidence>
<gene>
    <name evidence="6" type="primary">mprF</name>
    <name evidence="7" type="ORF">H9742_09000</name>
</gene>
<evidence type="ECO:0000256" key="5">
    <source>
        <dbReference type="ARBA" id="ARBA00023136"/>
    </source>
</evidence>
<name>A0A9D1R689_9FIRM</name>
<reference evidence="7" key="1">
    <citation type="journal article" date="2021" name="PeerJ">
        <title>Extensive microbial diversity within the chicken gut microbiome revealed by metagenomics and culture.</title>
        <authorList>
            <person name="Gilroy R."/>
            <person name="Ravi A."/>
            <person name="Getino M."/>
            <person name="Pursley I."/>
            <person name="Horton D.L."/>
            <person name="Alikhan N.F."/>
            <person name="Baker D."/>
            <person name="Gharbi K."/>
            <person name="Hall N."/>
            <person name="Watson M."/>
            <person name="Adriaenssens E.M."/>
            <person name="Foster-Nyarko E."/>
            <person name="Jarju S."/>
            <person name="Secka A."/>
            <person name="Antonio M."/>
            <person name="Oren A."/>
            <person name="Chaudhuri R.R."/>
            <person name="La Ragione R."/>
            <person name="Hildebrand F."/>
            <person name="Pallen M.J."/>
        </authorList>
    </citation>
    <scope>NUCLEOTIDE SEQUENCE</scope>
    <source>
        <strain evidence="7">CHK195-6426</strain>
    </source>
</reference>